<sequence length="370" mass="39808">MRLLLLSGLVACGLLFSGHRVAAGIGPAPEQLQSSIKKGTAFLKSTQAEDGTWTSPTSLGITGLVTYSLLVSDVPATDPVVQKGLKLIEANIQPDGGIYNPKSNHKNYETSISVMALTSANADGHYNDKIEKAVAFLKEIQWDEGEIGDRGHASFGGAGYGSHSRPDLSNTAFFIEALQAAGISSHDEAMQDALVFVSRCQNLPSKDNTTPFAEKVKDGGFYYTPAAGGSSQAGNTPDGGLRSYASMTYAGLKSMIYAGVNADDPRVKAAQEWIKKFYTLQENPGMGQQGLFYYYQTFAKTLDVLGSDEFVDTNSVSHDWRKELAERLFSLQQANGSWTNPAERWYEGDPNLATAYALIALSRCDAPAGK</sequence>
<dbReference type="RefSeq" id="WP_092047088.1">
    <property type="nucleotide sequence ID" value="NZ_FOQD01000001.1"/>
</dbReference>
<feature type="chain" id="PRO_5011589461" evidence="1">
    <location>
        <begin position="23"/>
        <end position="370"/>
    </location>
</feature>
<dbReference type="CDD" id="cd00688">
    <property type="entry name" value="ISOPREN_C2_like"/>
    <property type="match status" value="1"/>
</dbReference>
<dbReference type="InterPro" id="IPR032696">
    <property type="entry name" value="SQ_cyclase_C"/>
</dbReference>
<organism evidence="3 4">
    <name type="scientific">Planctomicrobium piriforme</name>
    <dbReference type="NCBI Taxonomy" id="1576369"/>
    <lineage>
        <taxon>Bacteria</taxon>
        <taxon>Pseudomonadati</taxon>
        <taxon>Planctomycetota</taxon>
        <taxon>Planctomycetia</taxon>
        <taxon>Planctomycetales</taxon>
        <taxon>Planctomycetaceae</taxon>
        <taxon>Planctomicrobium</taxon>
    </lineage>
</organism>
<feature type="signal peptide" evidence="1">
    <location>
        <begin position="1"/>
        <end position="22"/>
    </location>
</feature>
<dbReference type="STRING" id="1576369.SAMN05421753_101197"/>
<keyword evidence="4" id="KW-1185">Reference proteome</keyword>
<accession>A0A1I3B2P4</accession>
<evidence type="ECO:0000256" key="1">
    <source>
        <dbReference type="SAM" id="SignalP"/>
    </source>
</evidence>
<dbReference type="SUPFAM" id="SSF48239">
    <property type="entry name" value="Terpenoid cyclases/Protein prenyltransferases"/>
    <property type="match status" value="1"/>
</dbReference>
<dbReference type="Gene3D" id="1.50.10.20">
    <property type="match status" value="2"/>
</dbReference>
<dbReference type="EMBL" id="FOQD01000001">
    <property type="protein sequence ID" value="SFH56574.1"/>
    <property type="molecule type" value="Genomic_DNA"/>
</dbReference>
<proteinExistence type="predicted"/>
<gene>
    <name evidence="3" type="ORF">SAMN05421753_101197</name>
</gene>
<evidence type="ECO:0000313" key="3">
    <source>
        <dbReference type="EMBL" id="SFH56574.1"/>
    </source>
</evidence>
<protein>
    <submittedName>
        <fullName evidence="3">Squalene-hopene/tetraprenyl-beta-curcumene cyclase</fullName>
    </submittedName>
</protein>
<evidence type="ECO:0000313" key="4">
    <source>
        <dbReference type="Proteomes" id="UP000199518"/>
    </source>
</evidence>
<evidence type="ECO:0000259" key="2">
    <source>
        <dbReference type="Pfam" id="PF13243"/>
    </source>
</evidence>
<dbReference type="Proteomes" id="UP000199518">
    <property type="component" value="Unassembled WGS sequence"/>
</dbReference>
<reference evidence="4" key="1">
    <citation type="submission" date="2016-10" db="EMBL/GenBank/DDBJ databases">
        <authorList>
            <person name="Varghese N."/>
            <person name="Submissions S."/>
        </authorList>
    </citation>
    <scope>NUCLEOTIDE SEQUENCE [LARGE SCALE GENOMIC DNA]</scope>
    <source>
        <strain evidence="4">DSM 26348</strain>
    </source>
</reference>
<keyword evidence="1" id="KW-0732">Signal</keyword>
<dbReference type="Pfam" id="PF13243">
    <property type="entry name" value="SQHop_cyclase_C"/>
    <property type="match status" value="1"/>
</dbReference>
<feature type="domain" description="Squalene cyclase C-terminal" evidence="2">
    <location>
        <begin position="56"/>
        <end position="202"/>
    </location>
</feature>
<dbReference type="AlphaFoldDB" id="A0A1I3B2P4"/>
<dbReference type="InterPro" id="IPR008930">
    <property type="entry name" value="Terpenoid_cyclase/PrenylTrfase"/>
</dbReference>
<name>A0A1I3B2P4_9PLAN</name>
<dbReference type="OrthoDB" id="179940at2"/>